<dbReference type="GO" id="GO:0016779">
    <property type="term" value="F:nucleotidyltransferase activity"/>
    <property type="evidence" value="ECO:0007669"/>
    <property type="project" value="UniProtKB-KW"/>
</dbReference>
<dbReference type="EMBL" id="CAJOBC010091931">
    <property type="protein sequence ID" value="CAF4405097.1"/>
    <property type="molecule type" value="Genomic_DNA"/>
</dbReference>
<comment type="catalytic activity">
    <reaction evidence="8 9">
        <text>L-arginyl-[protein] + NAD(+) = N(omega)-(ADP-D-ribosyl)-L-arginyl-[protein] + nicotinamide + H(+)</text>
        <dbReference type="Rhea" id="RHEA:19149"/>
        <dbReference type="Rhea" id="RHEA-COMP:10532"/>
        <dbReference type="Rhea" id="RHEA-COMP:15087"/>
        <dbReference type="ChEBI" id="CHEBI:15378"/>
        <dbReference type="ChEBI" id="CHEBI:17154"/>
        <dbReference type="ChEBI" id="CHEBI:29965"/>
        <dbReference type="ChEBI" id="CHEBI:57540"/>
        <dbReference type="ChEBI" id="CHEBI:142554"/>
        <dbReference type="EC" id="2.4.2.31"/>
    </reaction>
</comment>
<dbReference type="PANTHER" id="PTHR24113">
    <property type="entry name" value="RAN GTPASE-ACTIVATING PROTEIN 1"/>
    <property type="match status" value="1"/>
</dbReference>
<dbReference type="GO" id="GO:0106274">
    <property type="term" value="F:NAD+-protein-arginine ADP-ribosyltransferase activity"/>
    <property type="evidence" value="ECO:0007669"/>
    <property type="project" value="UniProtKB-EC"/>
</dbReference>
<comment type="similarity">
    <text evidence="1 9">Belongs to the Arg-specific ADP-ribosyltransferase family.</text>
</comment>
<evidence type="ECO:0000256" key="2">
    <source>
        <dbReference type="ARBA" id="ARBA00022468"/>
    </source>
</evidence>
<dbReference type="Gene3D" id="3.90.176.10">
    <property type="entry name" value="Toxin ADP-ribosyltransferase, Chain A, domain 1"/>
    <property type="match status" value="1"/>
</dbReference>
<dbReference type="GO" id="GO:0031267">
    <property type="term" value="F:small GTPase binding"/>
    <property type="evidence" value="ECO:0007669"/>
    <property type="project" value="TreeGrafter"/>
</dbReference>
<dbReference type="GO" id="GO:0005096">
    <property type="term" value="F:GTPase activator activity"/>
    <property type="evidence" value="ECO:0007669"/>
    <property type="project" value="UniProtKB-KW"/>
</dbReference>
<proteinExistence type="inferred from homology"/>
<evidence type="ECO:0000256" key="5">
    <source>
        <dbReference type="ARBA" id="ARBA00022679"/>
    </source>
</evidence>
<gene>
    <name evidence="10" type="ORF">GPM918_LOCUS38827</name>
    <name evidence="11" type="ORF">SRO942_LOCUS39675</name>
</gene>
<dbReference type="SUPFAM" id="SSF52047">
    <property type="entry name" value="RNI-like"/>
    <property type="match status" value="1"/>
</dbReference>
<dbReference type="GO" id="GO:0048471">
    <property type="term" value="C:perinuclear region of cytoplasm"/>
    <property type="evidence" value="ECO:0007669"/>
    <property type="project" value="TreeGrafter"/>
</dbReference>
<evidence type="ECO:0000313" key="12">
    <source>
        <dbReference type="Proteomes" id="UP000663829"/>
    </source>
</evidence>
<keyword evidence="7" id="KW-0677">Repeat</keyword>
<dbReference type="PROSITE" id="PS51996">
    <property type="entry name" value="TR_MART"/>
    <property type="match status" value="1"/>
</dbReference>
<dbReference type="SUPFAM" id="SSF56399">
    <property type="entry name" value="ADP-ribosylation"/>
    <property type="match status" value="1"/>
</dbReference>
<dbReference type="Pfam" id="PF01129">
    <property type="entry name" value="ART"/>
    <property type="match status" value="1"/>
</dbReference>
<dbReference type="Gene3D" id="3.80.10.10">
    <property type="entry name" value="Ribonuclease Inhibitor"/>
    <property type="match status" value="2"/>
</dbReference>
<dbReference type="Pfam" id="PF13516">
    <property type="entry name" value="LRR_6"/>
    <property type="match status" value="5"/>
</dbReference>
<evidence type="ECO:0000313" key="11">
    <source>
        <dbReference type="EMBL" id="CAF4405097.1"/>
    </source>
</evidence>
<protein>
    <recommendedName>
        <fullName evidence="9">NAD(P)(+)--arginine ADP-ribosyltransferase</fullName>
        <ecNumber evidence="9">2.4.2.31</ecNumber>
    </recommendedName>
    <alternativeName>
        <fullName evidence="9">Mono(ADP-ribosyl)transferase</fullName>
    </alternativeName>
</protein>
<keyword evidence="9" id="KW-0520">NAD</keyword>
<name>A0A815W6M5_9BILA</name>
<dbReference type="OrthoDB" id="2017365at2759"/>
<dbReference type="GO" id="GO:0005829">
    <property type="term" value="C:cytosol"/>
    <property type="evidence" value="ECO:0007669"/>
    <property type="project" value="TreeGrafter"/>
</dbReference>
<evidence type="ECO:0000256" key="6">
    <source>
        <dbReference type="ARBA" id="ARBA00022695"/>
    </source>
</evidence>
<reference evidence="10" key="1">
    <citation type="submission" date="2021-02" db="EMBL/GenBank/DDBJ databases">
        <authorList>
            <person name="Nowell W R."/>
        </authorList>
    </citation>
    <scope>NUCLEOTIDE SEQUENCE</scope>
</reference>
<dbReference type="AlphaFoldDB" id="A0A815W6M5"/>
<keyword evidence="9" id="KW-0521">NADP</keyword>
<keyword evidence="5 9" id="KW-0808">Transferase</keyword>
<keyword evidence="4 9" id="KW-0328">Glycosyltransferase</keyword>
<evidence type="ECO:0000256" key="1">
    <source>
        <dbReference type="ARBA" id="ARBA00009558"/>
    </source>
</evidence>
<keyword evidence="3" id="KW-0433">Leucine-rich repeat</keyword>
<evidence type="ECO:0000256" key="9">
    <source>
        <dbReference type="RuleBase" id="RU361228"/>
    </source>
</evidence>
<dbReference type="InterPro" id="IPR032675">
    <property type="entry name" value="LRR_dom_sf"/>
</dbReference>
<evidence type="ECO:0000313" key="10">
    <source>
        <dbReference type="EMBL" id="CAF1544524.1"/>
    </source>
</evidence>
<evidence type="ECO:0000256" key="7">
    <source>
        <dbReference type="ARBA" id="ARBA00022737"/>
    </source>
</evidence>
<dbReference type="GO" id="GO:0005634">
    <property type="term" value="C:nucleus"/>
    <property type="evidence" value="ECO:0007669"/>
    <property type="project" value="TreeGrafter"/>
</dbReference>
<keyword evidence="2" id="KW-0343">GTPase activation</keyword>
<evidence type="ECO:0000256" key="4">
    <source>
        <dbReference type="ARBA" id="ARBA00022676"/>
    </source>
</evidence>
<keyword evidence="6" id="KW-0548">Nucleotidyltransferase</keyword>
<dbReference type="PANTHER" id="PTHR24113:SF12">
    <property type="entry name" value="RAN GTPASE-ACTIVATING PROTEIN 1"/>
    <property type="match status" value="1"/>
</dbReference>
<dbReference type="Proteomes" id="UP000663829">
    <property type="component" value="Unassembled WGS sequence"/>
</dbReference>
<dbReference type="InterPro" id="IPR027038">
    <property type="entry name" value="RanGap"/>
</dbReference>
<keyword evidence="12" id="KW-1185">Reference proteome</keyword>
<evidence type="ECO:0000256" key="8">
    <source>
        <dbReference type="ARBA" id="ARBA00047597"/>
    </source>
</evidence>
<dbReference type="Proteomes" id="UP000681722">
    <property type="component" value="Unassembled WGS sequence"/>
</dbReference>
<dbReference type="EC" id="2.4.2.31" evidence="9"/>
<organism evidence="10 12">
    <name type="scientific">Didymodactylos carnosus</name>
    <dbReference type="NCBI Taxonomy" id="1234261"/>
    <lineage>
        <taxon>Eukaryota</taxon>
        <taxon>Metazoa</taxon>
        <taxon>Spiralia</taxon>
        <taxon>Gnathifera</taxon>
        <taxon>Rotifera</taxon>
        <taxon>Eurotatoria</taxon>
        <taxon>Bdelloidea</taxon>
        <taxon>Philodinida</taxon>
        <taxon>Philodinidae</taxon>
        <taxon>Didymodactylos</taxon>
    </lineage>
</organism>
<dbReference type="GO" id="GO:0006913">
    <property type="term" value="P:nucleocytoplasmic transport"/>
    <property type="evidence" value="ECO:0007669"/>
    <property type="project" value="TreeGrafter"/>
</dbReference>
<dbReference type="SMART" id="SM00368">
    <property type="entry name" value="LRR_RI"/>
    <property type="match status" value="6"/>
</dbReference>
<sequence length="422" mass="45879">MTNKSTSNSRFTDLGEEPHKLLLPIEGYQHMELMSLEDAVRSLHPIIDNLARNVWIAKDNCKLPPDSLTVDQSASIHLYTMEWKPSSNSLYSILNRTLRNEDRDSLIPWFPYLKLFLTALHNIPSVEEVVWRGIKADLSMKFNKGDTFVWWGVSSCTDSIDVLSKEQFLGKTGTRTLFSVQCHNGKKIQSHSHYKQENEILLLPGTYLKVKGKVDAGSNLHIIHVEETTSPYVLCESPTGNLLCKNERLQGQLEALDSVSEITLQNTGIDEKDAQVLAEALKVNTTLTALDLGGNRISDGGAEALAEALKANKTLTTLYLQSNKISDGGGETLAEALKVNKTLTTLNLSVNLISVGGGEAVAEALKVNKTLTALDLGGNQISDGGGEALAEGLKVNTTLTTLNLAGNQISVRGGEALAEALK</sequence>
<comment type="caution">
    <text evidence="10">The sequence shown here is derived from an EMBL/GenBank/DDBJ whole genome shotgun (WGS) entry which is preliminary data.</text>
</comment>
<evidence type="ECO:0000256" key="3">
    <source>
        <dbReference type="ARBA" id="ARBA00022614"/>
    </source>
</evidence>
<dbReference type="EMBL" id="CAJNOQ010026284">
    <property type="protein sequence ID" value="CAF1544524.1"/>
    <property type="molecule type" value="Genomic_DNA"/>
</dbReference>
<dbReference type="InterPro" id="IPR000768">
    <property type="entry name" value="ART"/>
</dbReference>
<accession>A0A815W6M5</accession>
<feature type="non-terminal residue" evidence="10">
    <location>
        <position position="422"/>
    </location>
</feature>
<dbReference type="InterPro" id="IPR001611">
    <property type="entry name" value="Leu-rich_rpt"/>
</dbReference>